<dbReference type="PROSITE" id="PS00141">
    <property type="entry name" value="ASP_PROTEASE"/>
    <property type="match status" value="2"/>
</dbReference>
<gene>
    <name evidence="12" type="ORF">PHYEVI_LOCUS10262</name>
</gene>
<evidence type="ECO:0000256" key="1">
    <source>
        <dbReference type="ARBA" id="ARBA00007447"/>
    </source>
</evidence>
<proteinExistence type="inferred from homology"/>
<dbReference type="FunFam" id="2.40.70.10:FF:000002">
    <property type="entry name" value="Vacuolar aspartic proteinase"/>
    <property type="match status" value="1"/>
</dbReference>
<evidence type="ECO:0000256" key="7">
    <source>
        <dbReference type="PIRSR" id="PIRSR601461-1"/>
    </source>
</evidence>
<feature type="domain" description="Peptidase A1" evidence="11">
    <location>
        <begin position="65"/>
        <end position="382"/>
    </location>
</feature>
<reference evidence="12" key="1">
    <citation type="submission" date="2022-01" db="EMBL/GenBank/DDBJ databases">
        <authorList>
            <person name="King R."/>
        </authorList>
    </citation>
    <scope>NUCLEOTIDE SEQUENCE</scope>
</reference>
<keyword evidence="5 8" id="KW-1015">Disulfide bond</keyword>
<feature type="chain" id="PRO_5040116789" description="Peptidase A1 domain-containing protein" evidence="10">
    <location>
        <begin position="18"/>
        <end position="385"/>
    </location>
</feature>
<evidence type="ECO:0000256" key="2">
    <source>
        <dbReference type="ARBA" id="ARBA00022670"/>
    </source>
</evidence>
<dbReference type="FunFam" id="2.40.70.10:FF:000149">
    <property type="entry name" value="Uncharacterized protein"/>
    <property type="match status" value="1"/>
</dbReference>
<dbReference type="InterPro" id="IPR021109">
    <property type="entry name" value="Peptidase_aspartic_dom_sf"/>
</dbReference>
<dbReference type="PROSITE" id="PS51767">
    <property type="entry name" value="PEPTIDASE_A1"/>
    <property type="match status" value="1"/>
</dbReference>
<keyword evidence="4 9" id="KW-0378">Hydrolase</keyword>
<sequence>MFVKIFTILACLALAQSEFIRVPLKKVKSSRQTIKELGLKQKRQSLLGKYQSGDVILTNYEDAQYYGEVSIGTPPQNFKVIFDTGSSNLWVPSKKCGSDNVACQTHNQYDSTKSSTYKTNGSEFYIEYGSGALSGFVSSDNVDVGGITVTGQLFAEATEEPGQAFVAGKFDGILGLGYDRLSVNKMPTVFGNLFAQHTDLTPAFSFYLDRNPYGATGGEMTIGGADPQYYQGEFTYLPVTTQAYWQVKMDKINIGSSAFCADSCEAIVDTGTSLLAGPTEEIDRINDAIGAIFDDEFEEYTVDCDSVSSLPDVEFVLNGKNFTLKGEDYILRIDDVIEPICLSGFSGVDIETEEGLLWILGDVFIGKYYTQFDLENNRVGFAELK</sequence>
<dbReference type="PANTHER" id="PTHR47966">
    <property type="entry name" value="BETA-SITE APP-CLEAVING ENZYME, ISOFORM A-RELATED"/>
    <property type="match status" value="1"/>
</dbReference>
<evidence type="ECO:0000256" key="8">
    <source>
        <dbReference type="PIRSR" id="PIRSR601461-2"/>
    </source>
</evidence>
<feature type="signal peptide" evidence="10">
    <location>
        <begin position="1"/>
        <end position="17"/>
    </location>
</feature>
<evidence type="ECO:0000313" key="13">
    <source>
        <dbReference type="Proteomes" id="UP001153712"/>
    </source>
</evidence>
<name>A0A9N9TX36_PHYSR</name>
<dbReference type="GO" id="GO:0006508">
    <property type="term" value="P:proteolysis"/>
    <property type="evidence" value="ECO:0007669"/>
    <property type="project" value="UniProtKB-KW"/>
</dbReference>
<dbReference type="GO" id="GO:0004190">
    <property type="term" value="F:aspartic-type endopeptidase activity"/>
    <property type="evidence" value="ECO:0007669"/>
    <property type="project" value="UniProtKB-KW"/>
</dbReference>
<dbReference type="InterPro" id="IPR001461">
    <property type="entry name" value="Aspartic_peptidase_A1"/>
</dbReference>
<keyword evidence="13" id="KW-1185">Reference proteome</keyword>
<feature type="active site" evidence="7">
    <location>
        <position position="269"/>
    </location>
</feature>
<keyword evidence="6" id="KW-0325">Glycoprotein</keyword>
<evidence type="ECO:0000256" key="10">
    <source>
        <dbReference type="SAM" id="SignalP"/>
    </source>
</evidence>
<dbReference type="Pfam" id="PF00026">
    <property type="entry name" value="Asp"/>
    <property type="match status" value="1"/>
</dbReference>
<dbReference type="OrthoDB" id="771136at2759"/>
<dbReference type="InterPro" id="IPR033121">
    <property type="entry name" value="PEPTIDASE_A1"/>
</dbReference>
<dbReference type="Gene3D" id="2.60.40.1960">
    <property type="match status" value="1"/>
</dbReference>
<dbReference type="Proteomes" id="UP001153712">
    <property type="component" value="Chromosome 7"/>
</dbReference>
<organism evidence="12 13">
    <name type="scientific">Phyllotreta striolata</name>
    <name type="common">Striped flea beetle</name>
    <name type="synonym">Crioceris striolata</name>
    <dbReference type="NCBI Taxonomy" id="444603"/>
    <lineage>
        <taxon>Eukaryota</taxon>
        <taxon>Metazoa</taxon>
        <taxon>Ecdysozoa</taxon>
        <taxon>Arthropoda</taxon>
        <taxon>Hexapoda</taxon>
        <taxon>Insecta</taxon>
        <taxon>Pterygota</taxon>
        <taxon>Neoptera</taxon>
        <taxon>Endopterygota</taxon>
        <taxon>Coleoptera</taxon>
        <taxon>Polyphaga</taxon>
        <taxon>Cucujiformia</taxon>
        <taxon>Chrysomeloidea</taxon>
        <taxon>Chrysomelidae</taxon>
        <taxon>Galerucinae</taxon>
        <taxon>Alticini</taxon>
        <taxon>Phyllotreta</taxon>
    </lineage>
</organism>
<feature type="active site" evidence="7">
    <location>
        <position position="83"/>
    </location>
</feature>
<dbReference type="SUPFAM" id="SSF50630">
    <property type="entry name" value="Acid proteases"/>
    <property type="match status" value="1"/>
</dbReference>
<evidence type="ECO:0000256" key="4">
    <source>
        <dbReference type="ARBA" id="ARBA00022801"/>
    </source>
</evidence>
<dbReference type="EMBL" id="OU900100">
    <property type="protein sequence ID" value="CAG9863993.1"/>
    <property type="molecule type" value="Genomic_DNA"/>
</dbReference>
<keyword evidence="10" id="KW-0732">Signal</keyword>
<evidence type="ECO:0000256" key="3">
    <source>
        <dbReference type="ARBA" id="ARBA00022750"/>
    </source>
</evidence>
<evidence type="ECO:0000256" key="9">
    <source>
        <dbReference type="RuleBase" id="RU000454"/>
    </source>
</evidence>
<evidence type="ECO:0000313" key="12">
    <source>
        <dbReference type="EMBL" id="CAG9863993.1"/>
    </source>
</evidence>
<evidence type="ECO:0000256" key="6">
    <source>
        <dbReference type="ARBA" id="ARBA00023180"/>
    </source>
</evidence>
<accession>A0A9N9TX36</accession>
<feature type="disulfide bond" evidence="8">
    <location>
        <begin position="260"/>
        <end position="264"/>
    </location>
</feature>
<dbReference type="AlphaFoldDB" id="A0A9N9TX36"/>
<dbReference type="PANTHER" id="PTHR47966:SF51">
    <property type="entry name" value="BETA-SITE APP-CLEAVING ENZYME, ISOFORM A-RELATED"/>
    <property type="match status" value="1"/>
</dbReference>
<dbReference type="Gene3D" id="2.40.70.10">
    <property type="entry name" value="Acid Proteases"/>
    <property type="match status" value="2"/>
</dbReference>
<keyword evidence="2 9" id="KW-0645">Protease</keyword>
<protein>
    <recommendedName>
        <fullName evidence="11">Peptidase A1 domain-containing protein</fullName>
    </recommendedName>
</protein>
<feature type="disulfide bond" evidence="8">
    <location>
        <begin position="96"/>
        <end position="103"/>
    </location>
</feature>
<dbReference type="InterPro" id="IPR001969">
    <property type="entry name" value="Aspartic_peptidase_AS"/>
</dbReference>
<evidence type="ECO:0000259" key="11">
    <source>
        <dbReference type="PROSITE" id="PS51767"/>
    </source>
</evidence>
<comment type="similarity">
    <text evidence="1 9">Belongs to the peptidase A1 family.</text>
</comment>
<evidence type="ECO:0000256" key="5">
    <source>
        <dbReference type="ARBA" id="ARBA00023157"/>
    </source>
</evidence>
<dbReference type="PRINTS" id="PR00792">
    <property type="entry name" value="PEPSIN"/>
</dbReference>
<keyword evidence="3 9" id="KW-0064">Aspartyl protease</keyword>